<feature type="region of interest" description="Disordered" evidence="1">
    <location>
        <begin position="1"/>
        <end position="27"/>
    </location>
</feature>
<dbReference type="STRING" id="329884.A0A4U0WK39"/>
<sequence length="485" mass="54370">NQEEQTSSEEIPATHEPEKTTKPELIQPPIELADSSVDLGLFWCNIISEQLKASEVLEGSSLPAVQQAARRSDRMHVLVNDAISPVLRLMRNRYWRRVWVFQEMVLAEDQTFLGRHASIARSDFEFVCQWLRKVGDGDVLRPRFVVHETWSAWKKQIQTTTMQPLTLKRCRALADKIDRAKPKNTLTGPRNELFNWSEDLEATDPRDHIYGMMGVLDVRFKPDYHRSVKQLYCMWAKCLAYAGPDASFRFLRWAGIGQNAENQHDLPSWVPDWSSSSNCGYPSTGVRAAMGLKCDMRVVANSTLFLDGVVVGTIAPEEGRARTCLHAFRCPSATLESVSWALNEYFGLQPGAGDRWNPLKLLYCDDPGTLTTGDELIDSLMSSLFDVDDAAIEILGNEDHTLAHLMAHTSLFRTTNGYIGSSGTAVQAGDLVCVLVGCPNTVVLRKVQDHYIVVEPCFVHGFVYGELVQLVADGGCELQQTFEIR</sequence>
<dbReference type="OrthoDB" id="2157530at2759"/>
<dbReference type="InterPro" id="IPR052895">
    <property type="entry name" value="HetReg/Transcr_Mod"/>
</dbReference>
<evidence type="ECO:0000256" key="1">
    <source>
        <dbReference type="SAM" id="MobiDB-lite"/>
    </source>
</evidence>
<proteinExistence type="predicted"/>
<organism evidence="2 3">
    <name type="scientific">Friedmanniomyces simplex</name>
    <dbReference type="NCBI Taxonomy" id="329884"/>
    <lineage>
        <taxon>Eukaryota</taxon>
        <taxon>Fungi</taxon>
        <taxon>Dikarya</taxon>
        <taxon>Ascomycota</taxon>
        <taxon>Pezizomycotina</taxon>
        <taxon>Dothideomycetes</taxon>
        <taxon>Dothideomycetidae</taxon>
        <taxon>Mycosphaerellales</taxon>
        <taxon>Teratosphaeriaceae</taxon>
        <taxon>Friedmanniomyces</taxon>
    </lineage>
</organism>
<dbReference type="Proteomes" id="UP000309340">
    <property type="component" value="Unassembled WGS sequence"/>
</dbReference>
<dbReference type="PANTHER" id="PTHR24148:SF82">
    <property type="entry name" value="HETEROKARYON INCOMPATIBILITY DOMAIN-CONTAINING PROTEIN"/>
    <property type="match status" value="1"/>
</dbReference>
<gene>
    <name evidence="2" type="ORF">B0A55_10250</name>
</gene>
<accession>A0A4U0WK39</accession>
<keyword evidence="3" id="KW-1185">Reference proteome</keyword>
<reference evidence="2 3" key="1">
    <citation type="submission" date="2017-03" db="EMBL/GenBank/DDBJ databases">
        <title>Genomes of endolithic fungi from Antarctica.</title>
        <authorList>
            <person name="Coleine C."/>
            <person name="Masonjones S."/>
            <person name="Stajich J.E."/>
        </authorList>
    </citation>
    <scope>NUCLEOTIDE SEQUENCE [LARGE SCALE GENOMIC DNA]</scope>
    <source>
        <strain evidence="2 3">CCFEE 5184</strain>
    </source>
</reference>
<dbReference type="AlphaFoldDB" id="A0A4U0WK39"/>
<dbReference type="EMBL" id="NAJQ01001144">
    <property type="protein sequence ID" value="TKA61995.1"/>
    <property type="molecule type" value="Genomic_DNA"/>
</dbReference>
<comment type="caution">
    <text evidence="2">The sequence shown here is derived from an EMBL/GenBank/DDBJ whole genome shotgun (WGS) entry which is preliminary data.</text>
</comment>
<evidence type="ECO:0000313" key="3">
    <source>
        <dbReference type="Proteomes" id="UP000309340"/>
    </source>
</evidence>
<dbReference type="PANTHER" id="PTHR24148">
    <property type="entry name" value="ANKYRIN REPEAT DOMAIN-CONTAINING PROTEIN 39 HOMOLOG-RELATED"/>
    <property type="match status" value="1"/>
</dbReference>
<evidence type="ECO:0000313" key="2">
    <source>
        <dbReference type="EMBL" id="TKA61995.1"/>
    </source>
</evidence>
<feature type="compositionally biased region" description="Basic and acidic residues" evidence="1">
    <location>
        <begin position="12"/>
        <end position="22"/>
    </location>
</feature>
<protein>
    <recommendedName>
        <fullName evidence="4">Heterokaryon incompatibility domain-containing protein</fullName>
    </recommendedName>
</protein>
<evidence type="ECO:0008006" key="4">
    <source>
        <dbReference type="Google" id="ProtNLM"/>
    </source>
</evidence>
<name>A0A4U0WK39_9PEZI</name>
<feature type="non-terminal residue" evidence="2">
    <location>
        <position position="1"/>
    </location>
</feature>